<dbReference type="AlphaFoldDB" id="A0AAU9NZ55"/>
<dbReference type="PANTHER" id="PTHR15503:SF45">
    <property type="entry name" value="RNA-DIRECTED DNA POLYMERASE HOMOLOG"/>
    <property type="match status" value="1"/>
</dbReference>
<keyword evidence="1" id="KW-0863">Zinc-finger</keyword>
<dbReference type="PANTHER" id="PTHR15503">
    <property type="entry name" value="LDOC1 RELATED"/>
    <property type="match status" value="1"/>
</dbReference>
<dbReference type="InterPro" id="IPR043502">
    <property type="entry name" value="DNA/RNA_pol_sf"/>
</dbReference>
<dbReference type="InterPro" id="IPR036875">
    <property type="entry name" value="Znf_CCHC_sf"/>
</dbReference>
<organism evidence="4 5">
    <name type="scientific">Lactuca virosa</name>
    <dbReference type="NCBI Taxonomy" id="75947"/>
    <lineage>
        <taxon>Eukaryota</taxon>
        <taxon>Viridiplantae</taxon>
        <taxon>Streptophyta</taxon>
        <taxon>Embryophyta</taxon>
        <taxon>Tracheophyta</taxon>
        <taxon>Spermatophyta</taxon>
        <taxon>Magnoliopsida</taxon>
        <taxon>eudicotyledons</taxon>
        <taxon>Gunneridae</taxon>
        <taxon>Pentapetalae</taxon>
        <taxon>asterids</taxon>
        <taxon>campanulids</taxon>
        <taxon>Asterales</taxon>
        <taxon>Asteraceae</taxon>
        <taxon>Cichorioideae</taxon>
        <taxon>Cichorieae</taxon>
        <taxon>Lactucinae</taxon>
        <taxon>Lactuca</taxon>
    </lineage>
</organism>
<dbReference type="Pfam" id="PF00098">
    <property type="entry name" value="zf-CCHC"/>
    <property type="match status" value="2"/>
</dbReference>
<feature type="domain" description="CCHC-type" evidence="3">
    <location>
        <begin position="168"/>
        <end position="183"/>
    </location>
</feature>
<evidence type="ECO:0000313" key="4">
    <source>
        <dbReference type="EMBL" id="CAH1443135.1"/>
    </source>
</evidence>
<evidence type="ECO:0000256" key="1">
    <source>
        <dbReference type="PROSITE-ProRule" id="PRU00047"/>
    </source>
</evidence>
<sequence length="470" mass="52216">MQKLEHELWTLRMKGSDIASYTSRFEDLALLCPRMISPESKKIERFIWRLTQPTKGNVLAAKPDTFDIAKCLAQTLIDHGDDLEEVATIPEPAKGSGENKKKFWNKRKGQGSQGSSKKQQTVAVHAATTPVAAPTTQAPTSGYTGTLPWYDKCSYHHRTPGPCREKLCNNCGKKGHLARDCRNPVQQTTQASGAGVGRACYNCGEVGHFKRNCPKAATTNNTGRFLTMGQEEAVADPTVVTGTFLLDNSYACILFDSGAERSFVSHSFKRLLKHNPQPLTEKFTVEMANVSIKSFDVIIGMDWLSPNRADILCFEKAIPLNLSLDETLVIYGDKLSSNLRIISCVKAQKLLRKECYAFLAHVINEKQEVNDLESIPEVCNFPDVFPEDLPGIPLERQAEFRIDLVPGATPVAKSPYRLAPAEMQELSSQLNELLIKRIHQTEFLTLGSPNLVCEKEGWILSNVYRLSGAE</sequence>
<feature type="region of interest" description="Disordered" evidence="2">
    <location>
        <begin position="89"/>
        <end position="120"/>
    </location>
</feature>
<dbReference type="SMART" id="SM00343">
    <property type="entry name" value="ZnF_C2HC"/>
    <property type="match status" value="2"/>
</dbReference>
<accession>A0AAU9NZ55</accession>
<dbReference type="EMBL" id="CAKMRJ010005412">
    <property type="protein sequence ID" value="CAH1443135.1"/>
    <property type="molecule type" value="Genomic_DNA"/>
</dbReference>
<dbReference type="SUPFAM" id="SSF56672">
    <property type="entry name" value="DNA/RNA polymerases"/>
    <property type="match status" value="1"/>
</dbReference>
<dbReference type="PROSITE" id="PS50158">
    <property type="entry name" value="ZF_CCHC"/>
    <property type="match status" value="2"/>
</dbReference>
<dbReference type="Gene3D" id="3.10.10.10">
    <property type="entry name" value="HIV Type 1 Reverse Transcriptase, subunit A, domain 1"/>
    <property type="match status" value="1"/>
</dbReference>
<evidence type="ECO:0000256" key="2">
    <source>
        <dbReference type="SAM" id="MobiDB-lite"/>
    </source>
</evidence>
<evidence type="ECO:0000259" key="3">
    <source>
        <dbReference type="PROSITE" id="PS50158"/>
    </source>
</evidence>
<name>A0AAU9NZ55_9ASTR</name>
<gene>
    <name evidence="4" type="ORF">LVIROSA_LOCUS29075</name>
</gene>
<dbReference type="GO" id="GO:0003676">
    <property type="term" value="F:nucleic acid binding"/>
    <property type="evidence" value="ECO:0007669"/>
    <property type="project" value="InterPro"/>
</dbReference>
<proteinExistence type="predicted"/>
<dbReference type="Pfam" id="PF08284">
    <property type="entry name" value="RVP_2"/>
    <property type="match status" value="1"/>
</dbReference>
<keyword evidence="1" id="KW-0479">Metal-binding</keyword>
<dbReference type="InterPro" id="IPR032567">
    <property type="entry name" value="RTL1-rel"/>
</dbReference>
<protein>
    <recommendedName>
        <fullName evidence="3">CCHC-type domain-containing protein</fullName>
    </recommendedName>
</protein>
<reference evidence="4 5" key="1">
    <citation type="submission" date="2022-01" db="EMBL/GenBank/DDBJ databases">
        <authorList>
            <person name="Xiong W."/>
            <person name="Schranz E."/>
        </authorList>
    </citation>
    <scope>NUCLEOTIDE SEQUENCE [LARGE SCALE GENOMIC DNA]</scope>
</reference>
<dbReference type="SUPFAM" id="SSF57756">
    <property type="entry name" value="Retrovirus zinc finger-like domains"/>
    <property type="match status" value="1"/>
</dbReference>
<dbReference type="InterPro" id="IPR001878">
    <property type="entry name" value="Znf_CCHC"/>
</dbReference>
<comment type="caution">
    <text evidence="4">The sequence shown here is derived from an EMBL/GenBank/DDBJ whole genome shotgun (WGS) entry which is preliminary data.</text>
</comment>
<dbReference type="Gene3D" id="4.10.60.10">
    <property type="entry name" value="Zinc finger, CCHC-type"/>
    <property type="match status" value="2"/>
</dbReference>
<evidence type="ECO:0000313" key="5">
    <source>
        <dbReference type="Proteomes" id="UP001157418"/>
    </source>
</evidence>
<dbReference type="Proteomes" id="UP001157418">
    <property type="component" value="Unassembled WGS sequence"/>
</dbReference>
<keyword evidence="5" id="KW-1185">Reference proteome</keyword>
<keyword evidence="1" id="KW-0862">Zinc</keyword>
<dbReference type="GO" id="GO:0008270">
    <property type="term" value="F:zinc ion binding"/>
    <property type="evidence" value="ECO:0007669"/>
    <property type="project" value="UniProtKB-KW"/>
</dbReference>
<feature type="domain" description="CCHC-type" evidence="3">
    <location>
        <begin position="200"/>
        <end position="215"/>
    </location>
</feature>
<dbReference type="CDD" id="cd00303">
    <property type="entry name" value="retropepsin_like"/>
    <property type="match status" value="1"/>
</dbReference>